<dbReference type="GO" id="GO:0016236">
    <property type="term" value="P:macroautophagy"/>
    <property type="evidence" value="ECO:0007669"/>
    <property type="project" value="TreeGrafter"/>
</dbReference>
<keyword evidence="3 7" id="KW-0812">Transmembrane</keyword>
<dbReference type="PANTHER" id="PTHR21389">
    <property type="entry name" value="P53 INDUCED PROTEIN"/>
    <property type="match status" value="1"/>
</dbReference>
<evidence type="ECO:0000256" key="1">
    <source>
        <dbReference type="ARBA" id="ARBA00004141"/>
    </source>
</evidence>
<evidence type="ECO:0000256" key="4">
    <source>
        <dbReference type="ARBA" id="ARBA00022989"/>
    </source>
</evidence>
<name>A0A0A1XM60_ZEUCU</name>
<gene>
    <name evidence="8" type="primary">EI24</name>
    <name evidence="8" type="ORF">g.4730</name>
</gene>
<feature type="transmembrane region" description="Helical" evidence="7">
    <location>
        <begin position="279"/>
        <end position="294"/>
    </location>
</feature>
<keyword evidence="5 7" id="KW-0472">Membrane</keyword>
<organism evidence="8">
    <name type="scientific">Zeugodacus cucurbitae</name>
    <name type="common">Melon fruit fly</name>
    <name type="synonym">Bactrocera cucurbitae</name>
    <dbReference type="NCBI Taxonomy" id="28588"/>
    <lineage>
        <taxon>Eukaryota</taxon>
        <taxon>Metazoa</taxon>
        <taxon>Ecdysozoa</taxon>
        <taxon>Arthropoda</taxon>
        <taxon>Hexapoda</taxon>
        <taxon>Insecta</taxon>
        <taxon>Pterygota</taxon>
        <taxon>Neoptera</taxon>
        <taxon>Endopterygota</taxon>
        <taxon>Diptera</taxon>
        <taxon>Brachycera</taxon>
        <taxon>Muscomorpha</taxon>
        <taxon>Tephritoidea</taxon>
        <taxon>Tephritidae</taxon>
        <taxon>Zeugodacus</taxon>
        <taxon>Zeugodacus</taxon>
    </lineage>
</organism>
<dbReference type="AlphaFoldDB" id="A0A0A1XM60"/>
<reference evidence="8" key="2">
    <citation type="journal article" date="2015" name="Gigascience">
        <title>Reconstructing a comprehensive transcriptome assembly of a white-pupal translocated strain of the pest fruit fly Bactrocera cucurbitae.</title>
        <authorList>
            <person name="Sim S.B."/>
            <person name="Calla B."/>
            <person name="Hall B."/>
            <person name="DeRego T."/>
            <person name="Geib S.M."/>
        </authorList>
    </citation>
    <scope>NUCLEOTIDE SEQUENCE</scope>
</reference>
<feature type="compositionally biased region" description="Low complexity" evidence="6">
    <location>
        <begin position="469"/>
        <end position="478"/>
    </location>
</feature>
<feature type="region of interest" description="Disordered" evidence="6">
    <location>
        <begin position="390"/>
        <end position="485"/>
    </location>
</feature>
<evidence type="ECO:0000256" key="2">
    <source>
        <dbReference type="ARBA" id="ARBA00010970"/>
    </source>
</evidence>
<accession>A0A0A1XM60</accession>
<sequence>MEAIKNISLGLISGVWDSIRGMTLLFHIDADIYKINEAKEAEKRRRKRERERNRNPSPTPSSAAAMAREELKELIQQKNIPNERSINSIFKRSENNEFNVKKPEKEVIKKVCQCCILNGGFTWLSIVLFDKVLIPSFEFGLNLFFDDDPSSISFSRSLIEPIVSILFGMTWLMPIFLLSKCVSSLWFADIAYSAYFVRKGKPQLIPNISKLIADFLFNLVVQVLFLIQSMLVNLLPVPYIGEILCYIHLCFIYSLYCFEYKWFNMGWELHRRLSYIENNWPYFIGFGIPLTVLTNMTDSIVVSSCIFSILFPLFILSANDAIPIVDAANISLRLFSPVIFASNLIFTRGGPPKLDAAKLAQQKKQLLIQQGKQLQEHNLIQQHIENEYLGRSRSRQTDEISDESYNSLRRQSSRYSDSPSPSPSPYRYQQPPNQPRVPSTMRATNAFAERAQFGSGVPTITPTTLPRAPSSVSSSPHSTQTVRRR</sequence>
<feature type="transmembrane region" description="Helical" evidence="7">
    <location>
        <begin position="111"/>
        <end position="129"/>
    </location>
</feature>
<comment type="similarity">
    <text evidence="2">Belongs to the EI24 family.</text>
</comment>
<evidence type="ECO:0000313" key="8">
    <source>
        <dbReference type="EMBL" id="JAD12399.1"/>
    </source>
</evidence>
<dbReference type="EMBL" id="GBXI01001893">
    <property type="protein sequence ID" value="JAD12399.1"/>
    <property type="molecule type" value="Transcribed_RNA"/>
</dbReference>
<dbReference type="InterPro" id="IPR059112">
    <property type="entry name" value="CysZ/EI24"/>
</dbReference>
<dbReference type="Pfam" id="PF07264">
    <property type="entry name" value="EI24"/>
    <property type="match status" value="1"/>
</dbReference>
<dbReference type="GO" id="GO:0005783">
    <property type="term" value="C:endoplasmic reticulum"/>
    <property type="evidence" value="ECO:0007669"/>
    <property type="project" value="TreeGrafter"/>
</dbReference>
<evidence type="ECO:0000256" key="3">
    <source>
        <dbReference type="ARBA" id="ARBA00022692"/>
    </source>
</evidence>
<feature type="transmembrane region" description="Helical" evidence="7">
    <location>
        <begin position="162"/>
        <end position="187"/>
    </location>
</feature>
<feature type="transmembrane region" description="Helical" evidence="7">
    <location>
        <begin position="239"/>
        <end position="258"/>
    </location>
</feature>
<evidence type="ECO:0000256" key="7">
    <source>
        <dbReference type="SAM" id="Phobius"/>
    </source>
</evidence>
<feature type="compositionally biased region" description="Low complexity" evidence="6">
    <location>
        <begin position="409"/>
        <end position="431"/>
    </location>
</feature>
<dbReference type="PANTHER" id="PTHR21389:SF0">
    <property type="entry name" value="ETOPOSIDE-INDUCED PROTEIN 2.4 HOMOLOG"/>
    <property type="match status" value="1"/>
</dbReference>
<dbReference type="GO" id="GO:0016020">
    <property type="term" value="C:membrane"/>
    <property type="evidence" value="ECO:0007669"/>
    <property type="project" value="UniProtKB-SubCell"/>
</dbReference>
<evidence type="ECO:0000256" key="6">
    <source>
        <dbReference type="SAM" id="MobiDB-lite"/>
    </source>
</evidence>
<proteinExistence type="inferred from homology"/>
<dbReference type="OrthoDB" id="266518at2759"/>
<feature type="transmembrane region" description="Helical" evidence="7">
    <location>
        <begin position="208"/>
        <end position="227"/>
    </location>
</feature>
<keyword evidence="4 7" id="KW-1133">Transmembrane helix</keyword>
<feature type="region of interest" description="Disordered" evidence="6">
    <location>
        <begin position="41"/>
        <end position="64"/>
    </location>
</feature>
<protein>
    <submittedName>
        <fullName evidence="8">Etoposide-induced protein 2.4 homolog</fullName>
    </submittedName>
</protein>
<comment type="subcellular location">
    <subcellularLocation>
        <location evidence="1">Membrane</location>
        <topology evidence="1">Multi-pass membrane protein</topology>
    </subcellularLocation>
</comment>
<reference evidence="8" key="1">
    <citation type="submission" date="2014-11" db="EMBL/GenBank/DDBJ databases">
        <authorList>
            <person name="Geib S."/>
        </authorList>
    </citation>
    <scope>NUCLEOTIDE SEQUENCE</scope>
</reference>
<evidence type="ECO:0000256" key="5">
    <source>
        <dbReference type="ARBA" id="ARBA00023136"/>
    </source>
</evidence>